<dbReference type="Gene3D" id="2.60.34.20">
    <property type="match status" value="1"/>
</dbReference>
<dbReference type="OrthoDB" id="201752at2759"/>
<protein>
    <submittedName>
        <fullName evidence="4">AAR2 family protein</fullName>
    </submittedName>
</protein>
<gene>
    <name evidence="4" type="ORF">CPSG_09615</name>
</gene>
<dbReference type="eggNOG" id="KOG3937">
    <property type="taxonomic scope" value="Eukaryota"/>
</dbReference>
<dbReference type="STRING" id="443226.E9DIG6"/>
<dbReference type="InterPro" id="IPR033648">
    <property type="entry name" value="AAR2_C"/>
</dbReference>
<evidence type="ECO:0000259" key="3">
    <source>
        <dbReference type="Pfam" id="PF20981"/>
    </source>
</evidence>
<proteinExistence type="inferred from homology"/>
<evidence type="ECO:0000313" key="4">
    <source>
        <dbReference type="EMBL" id="EFW13748.1"/>
    </source>
</evidence>
<dbReference type="VEuPathDB" id="FungiDB:CPSG_09615"/>
<dbReference type="CDD" id="cd13777">
    <property type="entry name" value="Aar2_N"/>
    <property type="match status" value="1"/>
</dbReference>
<dbReference type="AlphaFoldDB" id="E9DIG6"/>
<dbReference type="GO" id="GO:0000244">
    <property type="term" value="P:spliceosomal tri-snRNP complex assembly"/>
    <property type="evidence" value="ECO:0007669"/>
    <property type="project" value="TreeGrafter"/>
</dbReference>
<feature type="domain" description="AAR2 N-terminal" evidence="3">
    <location>
        <begin position="38"/>
        <end position="207"/>
    </location>
</feature>
<dbReference type="PANTHER" id="PTHR12689">
    <property type="entry name" value="A1 CISTRON SPLICING FACTOR AAR2-RELATED"/>
    <property type="match status" value="1"/>
</dbReference>
<feature type="domain" description="AAR2 C-terminal" evidence="2">
    <location>
        <begin position="255"/>
        <end position="428"/>
    </location>
</feature>
<dbReference type="Pfam" id="PF05282">
    <property type="entry name" value="AAR2"/>
    <property type="match status" value="1"/>
</dbReference>
<reference evidence="5" key="1">
    <citation type="journal article" date="2010" name="Genome Res.">
        <title>Population genomic sequencing of Coccidioides fungi reveals recent hybridization and transposon control.</title>
        <authorList>
            <person name="Neafsey D.E."/>
            <person name="Barker B.M."/>
            <person name="Sharpton T.J."/>
            <person name="Stajich J.E."/>
            <person name="Park D.J."/>
            <person name="Whiston E."/>
            <person name="Hung C.-Y."/>
            <person name="McMahan C."/>
            <person name="White J."/>
            <person name="Sykes S."/>
            <person name="Heiman D."/>
            <person name="Young S."/>
            <person name="Zeng Q."/>
            <person name="Abouelleil A."/>
            <person name="Aftuck L."/>
            <person name="Bessette D."/>
            <person name="Brown A."/>
            <person name="FitzGerald M."/>
            <person name="Lui A."/>
            <person name="Macdonald J.P."/>
            <person name="Priest M."/>
            <person name="Orbach M.J."/>
            <person name="Galgiani J.N."/>
            <person name="Kirkland T.N."/>
            <person name="Cole G.T."/>
            <person name="Birren B.W."/>
            <person name="Henn M.R."/>
            <person name="Taylor J.W."/>
            <person name="Rounsley S.D."/>
        </authorList>
    </citation>
    <scope>NUCLEOTIDE SEQUENCE [LARGE SCALE GENOMIC DNA]</scope>
    <source>
        <strain evidence="5">RMSCC 757 / Silveira</strain>
    </source>
</reference>
<evidence type="ECO:0000256" key="1">
    <source>
        <dbReference type="ARBA" id="ARBA00006281"/>
    </source>
</evidence>
<dbReference type="VEuPathDB" id="FungiDB:D8B26_003721"/>
<comment type="similarity">
    <text evidence="1">Belongs to the AAR2 family.</text>
</comment>
<dbReference type="Proteomes" id="UP000002497">
    <property type="component" value="Unassembled WGS sequence"/>
</dbReference>
<reference evidence="5" key="2">
    <citation type="submission" date="2010-03" db="EMBL/GenBank/DDBJ databases">
        <title>The genome sequence of Coccidioides posadasii strain Silveira.</title>
        <authorList>
            <consortium name="The Broad Institute Genome Sequencing Center for Infectious Disease"/>
            <person name="Neafsey D."/>
            <person name="Orbach M."/>
            <person name="Henn M.R."/>
            <person name="Cole G.T."/>
            <person name="Galgiani J."/>
            <person name="Gardner M.J."/>
            <person name="Kirkland T.N."/>
            <person name="Taylor J.W."/>
            <person name="Young S.K."/>
            <person name="Zeng Q."/>
            <person name="Koehrsen M."/>
            <person name="Alvarado L."/>
            <person name="Berlin A."/>
            <person name="Borenstein D."/>
            <person name="Chapman S.B."/>
            <person name="Chen Z."/>
            <person name="Engels R."/>
            <person name="Freedman E."/>
            <person name="Gellesch M."/>
            <person name="Goldberg J."/>
            <person name="Griggs A."/>
            <person name="Gujja S."/>
            <person name="Heilman E."/>
            <person name="Heiman D."/>
            <person name="Howarth C."/>
            <person name="Jen D."/>
            <person name="Larson L."/>
            <person name="Mehta T."/>
            <person name="Neiman D."/>
            <person name="Park D."/>
            <person name="Pearson M."/>
            <person name="Richards J."/>
            <person name="Roberts A."/>
            <person name="Saif S."/>
            <person name="Shea T."/>
            <person name="Shenoy N."/>
            <person name="Sisk P."/>
            <person name="Stolte C."/>
            <person name="Sykes S."/>
            <person name="Walk T."/>
            <person name="White J."/>
            <person name="Yandava C."/>
            <person name="Haas B."/>
            <person name="Nusbaum C."/>
            <person name="Birren B."/>
        </authorList>
    </citation>
    <scope>NUCLEOTIDE SEQUENCE [LARGE SCALE GENOMIC DNA]</scope>
    <source>
        <strain evidence="5">RMSCC 757 / Silveira</strain>
    </source>
</reference>
<dbReference type="InterPro" id="IPR038514">
    <property type="entry name" value="AAR2_C_sf"/>
</dbReference>
<dbReference type="Gene3D" id="1.25.40.550">
    <property type="entry name" value="Aar2, C-terminal domain-like"/>
    <property type="match status" value="1"/>
</dbReference>
<evidence type="ECO:0000313" key="5">
    <source>
        <dbReference type="Proteomes" id="UP000002497"/>
    </source>
</evidence>
<evidence type="ECO:0000259" key="2">
    <source>
        <dbReference type="Pfam" id="PF05282"/>
    </source>
</evidence>
<accession>E9DIG6</accession>
<dbReference type="Pfam" id="PF20981">
    <property type="entry name" value="AAR2_1st"/>
    <property type="match status" value="1"/>
</dbReference>
<keyword evidence="5" id="KW-1185">Reference proteome</keyword>
<dbReference type="InterPro" id="IPR033647">
    <property type="entry name" value="Aar2_N"/>
</dbReference>
<dbReference type="OMA" id="VWQSGGL"/>
<dbReference type="CDD" id="cd13778">
    <property type="entry name" value="Aar2_C"/>
    <property type="match status" value="1"/>
</dbReference>
<dbReference type="InterPro" id="IPR038516">
    <property type="entry name" value="AAR2_N_sf"/>
</dbReference>
<name>E9DIG6_COCPS</name>
<dbReference type="HOGENOM" id="CLU_024943_2_0_1"/>
<dbReference type="InterPro" id="IPR007946">
    <property type="entry name" value="AAR2"/>
</dbReference>
<sequence>MEYSGYYPKVNLVAAPSLESTTGLATASCQMSDSPRPTPTLVISDLPPTTLVGIDLFSFNSTPNFYGVKDLPPGAHFLYTGTTESFSLRSGEWFYVGDNGSPNQLARQSHIDIRLRKWDKALEAVVPVDENSDAGRQEAMRQRANLGRIWASGGFLAYQSQLNARPTTTVGDGANTISYQHERAPSRGDWQRLSSSISPSVLDRILGQSDSLDQRWTITSGSSAARDIDYIPGLPTTDMANSMGVAGEREKELRFIPVDLKKTWREGAIGRERTEAAQDRSWALGDLIKHGIPAPKLSDVDSDAAGEEQVLGELQFTFLMVLTLMNFSSLEQWKRLLGLILTCKSAMKEREDFFVKVLQLLRLQLCHFEDVEGGLFEMDGDDGGNYLKSLLIKFKKSVDESEASGEMRVKKEFARLENWVKSKYGWELSRRSIVRRGMLELEDGEQVEMELSGAEEEDETGEYAPVIVDLEEPVLAEHPGEDIDMTDTPSQ</sequence>
<dbReference type="PANTHER" id="PTHR12689:SF4">
    <property type="entry name" value="PROTEIN AAR2 HOMOLOG"/>
    <property type="match status" value="1"/>
</dbReference>
<organism evidence="5">
    <name type="scientific">Coccidioides posadasii (strain RMSCC 757 / Silveira)</name>
    <name type="common">Valley fever fungus</name>
    <dbReference type="NCBI Taxonomy" id="443226"/>
    <lineage>
        <taxon>Eukaryota</taxon>
        <taxon>Fungi</taxon>
        <taxon>Dikarya</taxon>
        <taxon>Ascomycota</taxon>
        <taxon>Pezizomycotina</taxon>
        <taxon>Eurotiomycetes</taxon>
        <taxon>Eurotiomycetidae</taxon>
        <taxon>Onygenales</taxon>
        <taxon>Onygenaceae</taxon>
        <taxon>Coccidioides</taxon>
    </lineage>
</organism>
<dbReference type="EMBL" id="GL636511">
    <property type="protein sequence ID" value="EFW13748.1"/>
    <property type="molecule type" value="Genomic_DNA"/>
</dbReference>